<dbReference type="AlphaFoldDB" id="A0A1Q5PJV8"/>
<dbReference type="OrthoDB" id="9802795at2"/>
<dbReference type="CDD" id="cd04489">
    <property type="entry name" value="ExoVII_LU_OBF"/>
    <property type="match status" value="1"/>
</dbReference>
<dbReference type="PANTHER" id="PTHR30008:SF0">
    <property type="entry name" value="EXODEOXYRIBONUCLEASE 7 LARGE SUBUNIT"/>
    <property type="match status" value="1"/>
</dbReference>
<dbReference type="NCBIfam" id="TIGR00237">
    <property type="entry name" value="xseA"/>
    <property type="match status" value="1"/>
</dbReference>
<comment type="similarity">
    <text evidence="5 6">Belongs to the XseA family.</text>
</comment>
<comment type="subcellular location">
    <subcellularLocation>
        <location evidence="5 6">Cytoplasm</location>
    </subcellularLocation>
</comment>
<dbReference type="InterPro" id="IPR020579">
    <property type="entry name" value="Exonuc_VII_lsu_C"/>
</dbReference>
<dbReference type="Proteomes" id="UP000186785">
    <property type="component" value="Unassembled WGS sequence"/>
</dbReference>
<dbReference type="GO" id="GO:0009318">
    <property type="term" value="C:exodeoxyribonuclease VII complex"/>
    <property type="evidence" value="ECO:0007669"/>
    <property type="project" value="UniProtKB-UniRule"/>
</dbReference>
<feature type="domain" description="OB-fold nucleic acid binding" evidence="8">
    <location>
        <begin position="25"/>
        <end position="116"/>
    </location>
</feature>
<evidence type="ECO:0000256" key="3">
    <source>
        <dbReference type="ARBA" id="ARBA00022801"/>
    </source>
</evidence>
<keyword evidence="4 5" id="KW-0269">Exonuclease</keyword>
<reference evidence="9 10" key="1">
    <citation type="submission" date="2016-11" db="EMBL/GenBank/DDBJ databases">
        <title>Actinomyces gypaetusis sp. nov. isolated from the vulture Gypaetus barbatus in Qinghai Tibet Plateau China.</title>
        <authorList>
            <person name="Meng X."/>
        </authorList>
    </citation>
    <scope>NUCLEOTIDE SEQUENCE [LARGE SCALE GENOMIC DNA]</scope>
    <source>
        <strain evidence="9 10">VUL4_2</strain>
    </source>
</reference>
<accession>A0A1Q5PJV8</accession>
<keyword evidence="10" id="KW-1185">Reference proteome</keyword>
<evidence type="ECO:0000313" key="10">
    <source>
        <dbReference type="Proteomes" id="UP000186785"/>
    </source>
</evidence>
<gene>
    <name evidence="5" type="primary">xseA</name>
    <name evidence="9" type="ORF">BSR29_08140</name>
</gene>
<dbReference type="GO" id="GO:0006308">
    <property type="term" value="P:DNA catabolic process"/>
    <property type="evidence" value="ECO:0007669"/>
    <property type="project" value="UniProtKB-UniRule"/>
</dbReference>
<evidence type="ECO:0000256" key="4">
    <source>
        <dbReference type="ARBA" id="ARBA00022839"/>
    </source>
</evidence>
<keyword evidence="3 5" id="KW-0378">Hydrolase</keyword>
<dbReference type="InterPro" id="IPR025824">
    <property type="entry name" value="OB-fold_nuc-bd_dom"/>
</dbReference>
<organism evidence="9 10">
    <name type="scientific">Boudabousia liubingyangii</name>
    <dbReference type="NCBI Taxonomy" id="1921764"/>
    <lineage>
        <taxon>Bacteria</taxon>
        <taxon>Bacillati</taxon>
        <taxon>Actinomycetota</taxon>
        <taxon>Actinomycetes</taxon>
        <taxon>Actinomycetales</taxon>
        <taxon>Actinomycetaceae</taxon>
        <taxon>Boudabousia</taxon>
    </lineage>
</organism>
<comment type="function">
    <text evidence="5">Bidirectionally degrades single-stranded DNA into large acid-insoluble oligonucleotides, which are then degraded further into small acid-soluble oligonucleotides.</text>
</comment>
<comment type="subunit">
    <text evidence="5">Heterooligomer composed of large and small subunits.</text>
</comment>
<evidence type="ECO:0000259" key="7">
    <source>
        <dbReference type="Pfam" id="PF02601"/>
    </source>
</evidence>
<sequence>MVITMESTLAPTAAQTTRENPWPLRLLSQKMKGYIEKMSPVWVEGEVVELKVRPGNKMSFLVLGDLESDASINVALWANAIAPVKDGLTPGSKVVVRAKPTFWERTGSLQLQGAEIHLRGLGDLLARIELLRQQLAAEGLFAAERKQPLPFLPRKIGLICGQGAKAEQDVIVNARLRWPGAVFETRYANVQGDHCAPTVTAALQELDQIPDVDVIIITRGGGAVADLLPFSDERIVRAAANAKTPIIAAIGHETDCPLLDLVADYRASTPTDAARKVVPDLETERAGLQSTLDRARQMLLKRLAYEQEGLKNLLSRPSLASPEGIINNQLQLIQQTKIQVNERLSKKLELAASELEGFKGKLKALSPQEILNRGYAVIRKPDKSVITDASELSKGALIEGMLAQGSFVAQVIGAQAKNIGR</sequence>
<comment type="catalytic activity">
    <reaction evidence="5 6">
        <text>Exonucleolytic cleavage in either 5'- to 3'- or 3'- to 5'-direction to yield nucleoside 5'-phosphates.</text>
        <dbReference type="EC" id="3.1.11.6"/>
    </reaction>
</comment>
<keyword evidence="2 5" id="KW-0540">Nuclease</keyword>
<evidence type="ECO:0000259" key="8">
    <source>
        <dbReference type="Pfam" id="PF13742"/>
    </source>
</evidence>
<dbReference type="GO" id="GO:0003676">
    <property type="term" value="F:nucleic acid binding"/>
    <property type="evidence" value="ECO:0007669"/>
    <property type="project" value="InterPro"/>
</dbReference>
<dbReference type="InterPro" id="IPR003753">
    <property type="entry name" value="Exonuc_VII_L"/>
</dbReference>
<dbReference type="Pfam" id="PF02601">
    <property type="entry name" value="Exonuc_VII_L"/>
    <property type="match status" value="1"/>
</dbReference>
<dbReference type="Pfam" id="PF13742">
    <property type="entry name" value="tRNA_anti_2"/>
    <property type="match status" value="1"/>
</dbReference>
<evidence type="ECO:0000256" key="1">
    <source>
        <dbReference type="ARBA" id="ARBA00022490"/>
    </source>
</evidence>
<dbReference type="GO" id="GO:0005737">
    <property type="term" value="C:cytoplasm"/>
    <property type="evidence" value="ECO:0007669"/>
    <property type="project" value="UniProtKB-SubCell"/>
</dbReference>
<dbReference type="STRING" id="1921764.BSR28_07435"/>
<proteinExistence type="inferred from homology"/>
<keyword evidence="1 5" id="KW-0963">Cytoplasm</keyword>
<evidence type="ECO:0000256" key="2">
    <source>
        <dbReference type="ARBA" id="ARBA00022722"/>
    </source>
</evidence>
<name>A0A1Q5PJV8_9ACTO</name>
<evidence type="ECO:0000313" key="9">
    <source>
        <dbReference type="EMBL" id="OKL46220.1"/>
    </source>
</evidence>
<evidence type="ECO:0000256" key="6">
    <source>
        <dbReference type="RuleBase" id="RU004355"/>
    </source>
</evidence>
<dbReference type="EMBL" id="MQSV01000006">
    <property type="protein sequence ID" value="OKL46220.1"/>
    <property type="molecule type" value="Genomic_DNA"/>
</dbReference>
<evidence type="ECO:0000256" key="5">
    <source>
        <dbReference type="HAMAP-Rule" id="MF_00378"/>
    </source>
</evidence>
<protein>
    <recommendedName>
        <fullName evidence="5">Exodeoxyribonuclease 7 large subunit</fullName>
        <ecNumber evidence="5">3.1.11.6</ecNumber>
    </recommendedName>
    <alternativeName>
        <fullName evidence="5">Exodeoxyribonuclease VII large subunit</fullName>
        <shortName evidence="5">Exonuclease VII large subunit</shortName>
    </alternativeName>
</protein>
<dbReference type="HAMAP" id="MF_00378">
    <property type="entry name" value="Exonuc_7_L"/>
    <property type="match status" value="1"/>
</dbReference>
<dbReference type="EC" id="3.1.11.6" evidence="5"/>
<dbReference type="GO" id="GO:0008855">
    <property type="term" value="F:exodeoxyribonuclease VII activity"/>
    <property type="evidence" value="ECO:0007669"/>
    <property type="project" value="UniProtKB-UniRule"/>
</dbReference>
<comment type="caution">
    <text evidence="9">The sequence shown here is derived from an EMBL/GenBank/DDBJ whole genome shotgun (WGS) entry which is preliminary data.</text>
</comment>
<dbReference type="PANTHER" id="PTHR30008">
    <property type="entry name" value="EXODEOXYRIBONUCLEASE 7 LARGE SUBUNIT"/>
    <property type="match status" value="1"/>
</dbReference>
<feature type="domain" description="Exonuclease VII large subunit C-terminal" evidence="7">
    <location>
        <begin position="140"/>
        <end position="356"/>
    </location>
</feature>